<protein>
    <recommendedName>
        <fullName evidence="4">Probable D-serine dehydratase</fullName>
        <ecNumber evidence="4">4.3.1.18</ecNumber>
    </recommendedName>
    <alternativeName>
        <fullName evidence="4">D-serine deaminase</fullName>
        <shortName evidence="4">DSD</shortName>
    </alternativeName>
</protein>
<dbReference type="RefSeq" id="WP_068618043.1">
    <property type="nucleotide sequence ID" value="NZ_CP016268.1"/>
</dbReference>
<dbReference type="PANTHER" id="PTHR48078">
    <property type="entry name" value="THREONINE DEHYDRATASE, MITOCHONDRIAL-RELATED"/>
    <property type="match status" value="1"/>
</dbReference>
<evidence type="ECO:0000313" key="6">
    <source>
        <dbReference type="EMBL" id="ANO52580.1"/>
    </source>
</evidence>
<comment type="catalytic activity">
    <reaction evidence="4">
        <text>D-serine = pyruvate + NH4(+)</text>
        <dbReference type="Rhea" id="RHEA:13977"/>
        <dbReference type="ChEBI" id="CHEBI:15361"/>
        <dbReference type="ChEBI" id="CHEBI:28938"/>
        <dbReference type="ChEBI" id="CHEBI:35247"/>
        <dbReference type="EC" id="4.3.1.18"/>
    </reaction>
</comment>
<dbReference type="HAMAP" id="MF_01030">
    <property type="entry name" value="D_Ser_dehydrat"/>
    <property type="match status" value="1"/>
</dbReference>
<dbReference type="PANTHER" id="PTHR48078:SF9">
    <property type="entry name" value="D-SERINE DEHYDRATASE"/>
    <property type="match status" value="1"/>
</dbReference>
<dbReference type="InterPro" id="IPR036052">
    <property type="entry name" value="TrpB-like_PALP_sf"/>
</dbReference>
<evidence type="ECO:0000256" key="4">
    <source>
        <dbReference type="HAMAP-Rule" id="MF_01030"/>
    </source>
</evidence>
<dbReference type="InterPro" id="IPR050147">
    <property type="entry name" value="Ser/Thr_Dehydratase"/>
</dbReference>
<dbReference type="NCBIfam" id="NF002823">
    <property type="entry name" value="PRK02991.1"/>
    <property type="match status" value="1"/>
</dbReference>
<keyword evidence="2 4" id="KW-0663">Pyridoxal phosphate</keyword>
<evidence type="ECO:0000256" key="1">
    <source>
        <dbReference type="ARBA" id="ARBA00001933"/>
    </source>
</evidence>
<dbReference type="InterPro" id="IPR011780">
    <property type="entry name" value="D_Ser_am_lyase"/>
</dbReference>
<keyword evidence="3 4" id="KW-0456">Lyase</keyword>
<comment type="cofactor">
    <cofactor evidence="1 4">
        <name>pyridoxal 5'-phosphate</name>
        <dbReference type="ChEBI" id="CHEBI:597326"/>
    </cofactor>
</comment>
<gene>
    <name evidence="4" type="primary">dsdA</name>
    <name evidence="6" type="ORF">BA177_16555</name>
</gene>
<feature type="modified residue" description="N6-(pyridoxal phosphate)lysine" evidence="4">
    <location>
        <position position="94"/>
    </location>
</feature>
<dbReference type="Gene3D" id="3.40.50.1100">
    <property type="match status" value="2"/>
</dbReference>
<dbReference type="SUPFAM" id="SSF53686">
    <property type="entry name" value="Tryptophan synthase beta subunit-like PLP-dependent enzymes"/>
    <property type="match status" value="1"/>
</dbReference>
<evidence type="ECO:0000256" key="3">
    <source>
        <dbReference type="ARBA" id="ARBA00023239"/>
    </source>
</evidence>
<evidence type="ECO:0000313" key="7">
    <source>
        <dbReference type="Proteomes" id="UP000092695"/>
    </source>
</evidence>
<dbReference type="GO" id="GO:0008721">
    <property type="term" value="F:D-serine ammonia-lyase activity"/>
    <property type="evidence" value="ECO:0007669"/>
    <property type="project" value="UniProtKB-EC"/>
</dbReference>
<dbReference type="InterPro" id="IPR001926">
    <property type="entry name" value="TrpB-like_PALP"/>
</dbReference>
<dbReference type="GO" id="GO:0030170">
    <property type="term" value="F:pyridoxal phosphate binding"/>
    <property type="evidence" value="ECO:0007669"/>
    <property type="project" value="InterPro"/>
</dbReference>
<evidence type="ECO:0000259" key="5">
    <source>
        <dbReference type="Pfam" id="PF00291"/>
    </source>
</evidence>
<feature type="domain" description="Tryptophan synthase beta chain-like PALP" evidence="5">
    <location>
        <begin position="64"/>
        <end position="370"/>
    </location>
</feature>
<dbReference type="AlphaFoldDB" id="A0A193LJ69"/>
<comment type="similarity">
    <text evidence="4">Belongs to the serine/threonine dehydratase family. DsdA subfamily.</text>
</comment>
<proteinExistence type="inferred from homology"/>
<dbReference type="STRING" id="1548547.BA177_16555"/>
<organism evidence="6 7">
    <name type="scientific">Woeseia oceani</name>
    <dbReference type="NCBI Taxonomy" id="1548547"/>
    <lineage>
        <taxon>Bacteria</taxon>
        <taxon>Pseudomonadati</taxon>
        <taxon>Pseudomonadota</taxon>
        <taxon>Gammaproteobacteria</taxon>
        <taxon>Woeseiales</taxon>
        <taxon>Woeseiaceae</taxon>
        <taxon>Woeseia</taxon>
    </lineage>
</organism>
<accession>A0A193LJ69</accession>
<dbReference type="GO" id="GO:0009097">
    <property type="term" value="P:isoleucine biosynthetic process"/>
    <property type="evidence" value="ECO:0007669"/>
    <property type="project" value="TreeGrafter"/>
</dbReference>
<dbReference type="GO" id="GO:0016836">
    <property type="term" value="F:hydro-lyase activity"/>
    <property type="evidence" value="ECO:0007669"/>
    <property type="project" value="UniProtKB-UniRule"/>
</dbReference>
<name>A0A193LJ69_9GAMM</name>
<sequence>MHEKLLTKLRGGETAVWLKSAKADFFDAEAARADVAAAEIRWQRFAPALARLFDTPGGLGRINSPLSEYPASLPAPAPVYVKADHSLPITACVKARGGIFGLLCVIEKIAQDAGLLKEQETYAILADEPARRILAEHTVVVASTGNLGYSIGVAAIGFGMQAEVHMSDDAKEWKKARLRELGATVVEHVGDYTSTVSSARTSVAERDKTHFIDDENSWDLFVGYAGAGEELAQQLKQANVDVSVEHPLVVYLPCGVGGAPGGITYGLKSIFGDAVVCVFVEPVNSACVFVALACDGALKSVYDVGLSNNTEADGLAVSRASELVLNKVGKQIDAVVAVPDKSMTDWVGKAWSNAALRLEPSATAGFAALEPFLQAIDADVTSNGTRPALKNIAQGTHVVWTTGGDLMPEDIFQQFL</sequence>
<keyword evidence="7" id="KW-1185">Reference proteome</keyword>
<dbReference type="EC" id="4.3.1.18" evidence="4"/>
<reference evidence="6 7" key="1">
    <citation type="submission" date="2016-06" db="EMBL/GenBank/DDBJ databases">
        <title>Complete genome sequence of a deep-branching marine Gamma Proteobacterium Woeseia oceani type strain XK5.</title>
        <authorList>
            <person name="Mu D."/>
            <person name="Du Z."/>
        </authorList>
    </citation>
    <scope>NUCLEOTIDE SEQUENCE [LARGE SCALE GENOMIC DNA]</scope>
    <source>
        <strain evidence="6 7">XK5</strain>
    </source>
</reference>
<dbReference type="Pfam" id="PF00291">
    <property type="entry name" value="PALP"/>
    <property type="match status" value="1"/>
</dbReference>
<dbReference type="GO" id="GO:0036088">
    <property type="term" value="P:D-serine catabolic process"/>
    <property type="evidence" value="ECO:0007669"/>
    <property type="project" value="TreeGrafter"/>
</dbReference>
<dbReference type="KEGG" id="woc:BA177_16555"/>
<evidence type="ECO:0000256" key="2">
    <source>
        <dbReference type="ARBA" id="ARBA00022898"/>
    </source>
</evidence>
<dbReference type="Proteomes" id="UP000092695">
    <property type="component" value="Chromosome"/>
</dbReference>
<dbReference type="EMBL" id="CP016268">
    <property type="protein sequence ID" value="ANO52580.1"/>
    <property type="molecule type" value="Genomic_DNA"/>
</dbReference>